<dbReference type="Pfam" id="PF02565">
    <property type="entry name" value="RecO_C"/>
    <property type="match status" value="1"/>
</dbReference>
<dbReference type="Pfam" id="PF11967">
    <property type="entry name" value="RecO_N"/>
    <property type="match status" value="1"/>
</dbReference>
<evidence type="ECO:0000256" key="3">
    <source>
        <dbReference type="ARBA" id="ARBA00023204"/>
    </source>
</evidence>
<evidence type="ECO:0000256" key="2">
    <source>
        <dbReference type="ARBA" id="ARBA00023172"/>
    </source>
</evidence>
<evidence type="ECO:0000313" key="6">
    <source>
        <dbReference type="EMBL" id="MDN3688748.1"/>
    </source>
</evidence>
<sequence length="245" mass="28345">MKPDAAGVFTRARNPNTMLRKTSGIVINYIKYRETSIIVRIFTRDLGLKTYLVNGVRSEKSKTKMAHFQPLTLLELVVYDKENANLNRISEVKLANAFQRIPFDFYRSGISLFMGEILGKVVVDNYQNEVLFDYLFRLILKLDSSEFKPGPFILLFLIRTSRYLGFEPEDAKEFYLQLPVEQTGNTHQEKINYLDQLLDSEGTLLPALPAHLKRMLIDDWILFYKIHIDGFGDIKSLAVLRTLVK</sequence>
<comment type="similarity">
    <text evidence="4">Belongs to the RecO family.</text>
</comment>
<dbReference type="Proteomes" id="UP001236663">
    <property type="component" value="Unassembled WGS sequence"/>
</dbReference>
<keyword evidence="2 4" id="KW-0233">DNA recombination</keyword>
<comment type="caution">
    <text evidence="6">The sequence shown here is derived from an EMBL/GenBank/DDBJ whole genome shotgun (WGS) entry which is preliminary data.</text>
</comment>
<feature type="domain" description="DNA replication/recombination mediator RecO N-terminal" evidence="5">
    <location>
        <begin position="18"/>
        <end position="98"/>
    </location>
</feature>
<protein>
    <recommendedName>
        <fullName evidence="4">DNA repair protein RecO</fullName>
    </recommendedName>
    <alternativeName>
        <fullName evidence="4">Recombination protein O</fullName>
    </alternativeName>
</protein>
<dbReference type="HAMAP" id="MF_00201">
    <property type="entry name" value="RecO"/>
    <property type="match status" value="1"/>
</dbReference>
<gene>
    <name evidence="4 6" type="primary">recO</name>
    <name evidence="6" type="ORF">QWZ15_12980</name>
</gene>
<keyword evidence="1 4" id="KW-0227">DNA damage</keyword>
<dbReference type="RefSeq" id="WP_240459362.1">
    <property type="nucleotide sequence ID" value="NZ_JAUFQS010000012.1"/>
</dbReference>
<keyword evidence="3 4" id="KW-0234">DNA repair</keyword>
<dbReference type="PANTHER" id="PTHR33991:SF1">
    <property type="entry name" value="DNA REPAIR PROTEIN RECO"/>
    <property type="match status" value="1"/>
</dbReference>
<accession>A0ABT8C7H5</accession>
<evidence type="ECO:0000259" key="5">
    <source>
        <dbReference type="Pfam" id="PF11967"/>
    </source>
</evidence>
<evidence type="ECO:0000256" key="1">
    <source>
        <dbReference type="ARBA" id="ARBA00022763"/>
    </source>
</evidence>
<name>A0ABT8C7H5_9BACT</name>
<reference evidence="7" key="1">
    <citation type="journal article" date="2019" name="Int. J. Syst. Evol. Microbiol.">
        <title>The Global Catalogue of Microorganisms (GCM) 10K type strain sequencing project: providing services to taxonomists for standard genome sequencing and annotation.</title>
        <authorList>
            <consortium name="The Broad Institute Genomics Platform"/>
            <consortium name="The Broad Institute Genome Sequencing Center for Infectious Disease"/>
            <person name="Wu L."/>
            <person name="Ma J."/>
        </authorList>
    </citation>
    <scope>NUCLEOTIDE SEQUENCE [LARGE SCALE GENOMIC DNA]</scope>
    <source>
        <strain evidence="7">CECT 7706</strain>
    </source>
</reference>
<dbReference type="SUPFAM" id="SSF50249">
    <property type="entry name" value="Nucleic acid-binding proteins"/>
    <property type="match status" value="1"/>
</dbReference>
<dbReference type="PANTHER" id="PTHR33991">
    <property type="entry name" value="DNA REPAIR PROTEIN RECO"/>
    <property type="match status" value="1"/>
</dbReference>
<dbReference type="NCBIfam" id="TIGR00613">
    <property type="entry name" value="reco"/>
    <property type="match status" value="1"/>
</dbReference>
<keyword evidence="7" id="KW-1185">Reference proteome</keyword>
<organism evidence="6 7">
    <name type="scientific">Cyclobacterium jeungdonense</name>
    <dbReference type="NCBI Taxonomy" id="708087"/>
    <lineage>
        <taxon>Bacteria</taxon>
        <taxon>Pseudomonadati</taxon>
        <taxon>Bacteroidota</taxon>
        <taxon>Cytophagia</taxon>
        <taxon>Cytophagales</taxon>
        <taxon>Cyclobacteriaceae</taxon>
        <taxon>Cyclobacterium</taxon>
    </lineage>
</organism>
<dbReference type="Gene3D" id="2.40.50.140">
    <property type="entry name" value="Nucleic acid-binding proteins"/>
    <property type="match status" value="1"/>
</dbReference>
<dbReference type="InterPro" id="IPR012340">
    <property type="entry name" value="NA-bd_OB-fold"/>
</dbReference>
<dbReference type="InterPro" id="IPR003717">
    <property type="entry name" value="RecO"/>
</dbReference>
<evidence type="ECO:0000313" key="7">
    <source>
        <dbReference type="Proteomes" id="UP001236663"/>
    </source>
</evidence>
<evidence type="ECO:0000256" key="4">
    <source>
        <dbReference type="HAMAP-Rule" id="MF_00201"/>
    </source>
</evidence>
<dbReference type="InterPro" id="IPR022572">
    <property type="entry name" value="DNA_rep/recomb_RecO_N"/>
</dbReference>
<dbReference type="EMBL" id="JAUFQS010000012">
    <property type="protein sequence ID" value="MDN3688748.1"/>
    <property type="molecule type" value="Genomic_DNA"/>
</dbReference>
<proteinExistence type="inferred from homology"/>
<comment type="function">
    <text evidence="4">Involved in DNA repair and RecF pathway recombination.</text>
</comment>